<organism evidence="2 3">
    <name type="scientific">Pycnoporus cinnabarinus</name>
    <name type="common">Cinnabar-red polypore</name>
    <name type="synonym">Trametes cinnabarina</name>
    <dbReference type="NCBI Taxonomy" id="5643"/>
    <lineage>
        <taxon>Eukaryota</taxon>
        <taxon>Fungi</taxon>
        <taxon>Dikarya</taxon>
        <taxon>Basidiomycota</taxon>
        <taxon>Agaricomycotina</taxon>
        <taxon>Agaricomycetes</taxon>
        <taxon>Polyporales</taxon>
        <taxon>Polyporaceae</taxon>
        <taxon>Trametes</taxon>
    </lineage>
</organism>
<dbReference type="InterPro" id="IPR036537">
    <property type="entry name" value="Adaptor_Cbl_N_dom_sf"/>
</dbReference>
<evidence type="ECO:0000313" key="3">
    <source>
        <dbReference type="Proteomes" id="UP000029665"/>
    </source>
</evidence>
<accession>A0A060SSV7</accession>
<name>A0A060SSV7_PYCCI</name>
<sequence>MEKTIQALRVAKTAIGLVPVSVPGLGPAVELALNILELVQAVEQDVKDTQEDCKSLATRAGEYTNSIYEALNDCPADLDLTKKAKHVATLLCTLNDIAGLMKRRTKRREFFKALLDRSKFRDEVEKLNTRLNDAFNLFEIQSALAIHGEVSQISQAAQRLIEHAENTERSTVTVNHKLEGIDGKMVALMRAVGVTDQGMMVLYKEDLSLGPEVKSPAIADYCVPKEERIVQWQARIRRDQRSVIVAKFPRADARFRAAIELSKQTMHPQIAPIIGYSAPDSNFTFILLDSGTGGSSDRYRPPSHDPYLDGFWSAEHQPIESFMRSLHGIKKYTWTADLAKQVKAAIDYMMEVGLLGTLAVTRAIAEGRESGDEQKDREIVVAGCDLYGRDLYVTPEGTIRWNVYSYAAGRIPEMVSLSEGAVELYHDALEERAEEILVSDFQTALQSSLPIERAVAMLQLWERLMKFTDYNRSDSFFWVSEQDVPWIGTVLDGQGAVPKTPEGNALPVDLSKVAVEVYFHPAHIEDSPESDLEIDHMTEPEPRGIYFLTNYYVGRFKGRTKVLTAEQSFHGPEWQRNTIIDMTYDVCFRSAQKIHEDLRCRTFFMEQAVDLDIQRYLDGEELGRSDGRISIVNHLDVILSSYLVTIGNPEGTELPPSKMYFYERQHSYKTISDFSTPWGYWSMDPEPFPEFPGPNASREECRAFTRQTQTEIQYLGVSDKCKFVWMQSIAGFVFRTEVMIAVQCYHWTADERLMLRELQRCLKKAYKKYPHLTCQEIRDSIRQKRPRDQDRDDGGDGREAKRQRTLTWADESGSQMSGSDDDQETDTEDDEEMDTEDDVEIDEDEDMSMDTDDDSDALSYAD</sequence>
<keyword evidence="3" id="KW-1185">Reference proteome</keyword>
<proteinExistence type="predicted"/>
<dbReference type="GO" id="GO:0007166">
    <property type="term" value="P:cell surface receptor signaling pathway"/>
    <property type="evidence" value="ECO:0007669"/>
    <property type="project" value="InterPro"/>
</dbReference>
<dbReference type="OMA" id="KMEVEYC"/>
<dbReference type="OrthoDB" id="2747113at2759"/>
<evidence type="ECO:0000313" key="2">
    <source>
        <dbReference type="EMBL" id="CDO77241.1"/>
    </source>
</evidence>
<feature type="region of interest" description="Disordered" evidence="1">
    <location>
        <begin position="777"/>
        <end position="862"/>
    </location>
</feature>
<dbReference type="CDD" id="cd21037">
    <property type="entry name" value="MLKL_NTD"/>
    <property type="match status" value="1"/>
</dbReference>
<dbReference type="STRING" id="5643.A0A060SSV7"/>
<dbReference type="AlphaFoldDB" id="A0A060SSV7"/>
<feature type="compositionally biased region" description="Basic and acidic residues" evidence="1">
    <location>
        <begin position="777"/>
        <end position="802"/>
    </location>
</feature>
<dbReference type="HOGENOM" id="CLU_332074_0_0_1"/>
<comment type="caution">
    <text evidence="2">The sequence shown here is derived from an EMBL/GenBank/DDBJ whole genome shotgun (WGS) entry which is preliminary data.</text>
</comment>
<dbReference type="EMBL" id="CCBP010000446">
    <property type="protein sequence ID" value="CDO77241.1"/>
    <property type="molecule type" value="Genomic_DNA"/>
</dbReference>
<dbReference type="Proteomes" id="UP000029665">
    <property type="component" value="Unassembled WGS sequence"/>
</dbReference>
<evidence type="ECO:0000256" key="1">
    <source>
        <dbReference type="SAM" id="MobiDB-lite"/>
    </source>
</evidence>
<gene>
    <name evidence="2" type="ORF">BN946_scf184747.g54</name>
</gene>
<reference evidence="2" key="1">
    <citation type="submission" date="2014-01" db="EMBL/GenBank/DDBJ databases">
        <title>The genome of the white-rot fungus Pycnoporus cinnabarinus: a basidiomycete model with a versatile arsenal for lignocellulosic biomass breakdown.</title>
        <authorList>
            <person name="Levasseur A."/>
            <person name="Lomascolo A."/>
            <person name="Ruiz-Duenas F.J."/>
            <person name="Uzan E."/>
            <person name="Piumi F."/>
            <person name="Kues U."/>
            <person name="Ram A.F.J."/>
            <person name="Murat C."/>
            <person name="Haon M."/>
            <person name="Benoit I."/>
            <person name="Arfi Y."/>
            <person name="Chevret D."/>
            <person name="Drula E."/>
            <person name="Kwon M.J."/>
            <person name="Gouret P."/>
            <person name="Lesage-Meessen L."/>
            <person name="Lombard V."/>
            <person name="Mariette J."/>
            <person name="Noirot C."/>
            <person name="Park J."/>
            <person name="Patyshakuliyeva A."/>
            <person name="Wieneger R.A.B."/>
            <person name="Wosten H.A.B."/>
            <person name="Martin F."/>
            <person name="Coutinho P.M."/>
            <person name="de Vries R."/>
            <person name="Martinez A.T."/>
            <person name="Klopp C."/>
            <person name="Pontarotti P."/>
            <person name="Henrissat B."/>
            <person name="Record E."/>
        </authorList>
    </citation>
    <scope>NUCLEOTIDE SEQUENCE [LARGE SCALE GENOMIC DNA]</scope>
    <source>
        <strain evidence="2">BRFM137</strain>
    </source>
</reference>
<dbReference type="Gene3D" id="1.20.930.20">
    <property type="entry name" value="Adaptor protein Cbl, N-terminal domain"/>
    <property type="match status" value="1"/>
</dbReference>
<dbReference type="InterPro" id="IPR059179">
    <property type="entry name" value="MLKL-like_MCAfunc"/>
</dbReference>
<feature type="compositionally biased region" description="Acidic residues" evidence="1">
    <location>
        <begin position="819"/>
        <end position="856"/>
    </location>
</feature>
<protein>
    <submittedName>
        <fullName evidence="2">Uncharacterized protein</fullName>
    </submittedName>
</protein>